<dbReference type="InterPro" id="IPR015943">
    <property type="entry name" value="WD40/YVTN_repeat-like_dom_sf"/>
</dbReference>
<feature type="compositionally biased region" description="Basic and acidic residues" evidence="1">
    <location>
        <begin position="536"/>
        <end position="546"/>
    </location>
</feature>
<gene>
    <name evidence="3" type="ORF">PhCBS80983_g03729</name>
</gene>
<feature type="region of interest" description="Disordered" evidence="1">
    <location>
        <begin position="523"/>
        <end position="638"/>
    </location>
</feature>
<feature type="domain" description="Lethal giant larvae (Lgl)-like C-terminal" evidence="2">
    <location>
        <begin position="810"/>
        <end position="892"/>
    </location>
</feature>
<dbReference type="GO" id="GO:0006887">
    <property type="term" value="P:exocytosis"/>
    <property type="evidence" value="ECO:0007669"/>
    <property type="project" value="TreeGrafter"/>
</dbReference>
<dbReference type="InterPro" id="IPR013905">
    <property type="entry name" value="Lgl_C_dom"/>
</dbReference>
<feature type="compositionally biased region" description="Low complexity" evidence="1">
    <location>
        <begin position="626"/>
        <end position="636"/>
    </location>
</feature>
<dbReference type="GO" id="GO:0005886">
    <property type="term" value="C:plasma membrane"/>
    <property type="evidence" value="ECO:0007669"/>
    <property type="project" value="TreeGrafter"/>
</dbReference>
<dbReference type="Pfam" id="PF08596">
    <property type="entry name" value="Lgl_C"/>
    <property type="match status" value="1"/>
</dbReference>
<dbReference type="GO" id="GO:0005096">
    <property type="term" value="F:GTPase activator activity"/>
    <property type="evidence" value="ECO:0007669"/>
    <property type="project" value="TreeGrafter"/>
</dbReference>
<dbReference type="InterPro" id="IPR036322">
    <property type="entry name" value="WD40_repeat_dom_sf"/>
</dbReference>
<comment type="caution">
    <text evidence="3">The sequence shown here is derived from an EMBL/GenBank/DDBJ whole genome shotgun (WGS) entry which is preliminary data.</text>
</comment>
<dbReference type="STRING" id="109895.A0A507E2J8"/>
<dbReference type="Proteomes" id="UP000318582">
    <property type="component" value="Unassembled WGS sequence"/>
</dbReference>
<dbReference type="Gene3D" id="1.20.5.110">
    <property type="match status" value="1"/>
</dbReference>
<dbReference type="Gene3D" id="2.130.10.10">
    <property type="entry name" value="YVTN repeat-like/Quinoprotein amine dehydrogenase"/>
    <property type="match status" value="1"/>
</dbReference>
<keyword evidence="4" id="KW-1185">Reference proteome</keyword>
<dbReference type="SUPFAM" id="SSF50978">
    <property type="entry name" value="WD40 repeat-like"/>
    <property type="match status" value="1"/>
</dbReference>
<protein>
    <recommendedName>
        <fullName evidence="2">Lethal giant larvae (Lgl)-like C-terminal domain-containing protein</fullName>
    </recommendedName>
</protein>
<dbReference type="GO" id="GO:0019905">
    <property type="term" value="F:syntaxin binding"/>
    <property type="evidence" value="ECO:0007669"/>
    <property type="project" value="TreeGrafter"/>
</dbReference>
<dbReference type="GO" id="GO:0005737">
    <property type="term" value="C:cytoplasm"/>
    <property type="evidence" value="ECO:0007669"/>
    <property type="project" value="TreeGrafter"/>
</dbReference>
<dbReference type="CDD" id="cd15873">
    <property type="entry name" value="R-SNARE_STXBP5_6"/>
    <property type="match status" value="1"/>
</dbReference>
<accession>A0A507E2J8</accession>
<proteinExistence type="predicted"/>
<dbReference type="AlphaFoldDB" id="A0A507E2J8"/>
<organism evidence="3 4">
    <name type="scientific">Powellomyces hirtus</name>
    <dbReference type="NCBI Taxonomy" id="109895"/>
    <lineage>
        <taxon>Eukaryota</taxon>
        <taxon>Fungi</taxon>
        <taxon>Fungi incertae sedis</taxon>
        <taxon>Chytridiomycota</taxon>
        <taxon>Chytridiomycota incertae sedis</taxon>
        <taxon>Chytridiomycetes</taxon>
        <taxon>Spizellomycetales</taxon>
        <taxon>Powellomycetaceae</taxon>
        <taxon>Powellomyces</taxon>
    </lineage>
</organism>
<dbReference type="EMBL" id="QEAQ01000050">
    <property type="protein sequence ID" value="TPX57597.1"/>
    <property type="molecule type" value="Genomic_DNA"/>
</dbReference>
<dbReference type="PANTHER" id="PTHR10241:SF25">
    <property type="entry name" value="TOMOSYN, ISOFORM C"/>
    <property type="match status" value="1"/>
</dbReference>
<evidence type="ECO:0000313" key="3">
    <source>
        <dbReference type="EMBL" id="TPX57597.1"/>
    </source>
</evidence>
<dbReference type="GO" id="GO:0006893">
    <property type="term" value="P:Golgi to plasma membrane transport"/>
    <property type="evidence" value="ECO:0007669"/>
    <property type="project" value="TreeGrafter"/>
</dbReference>
<evidence type="ECO:0000313" key="4">
    <source>
        <dbReference type="Proteomes" id="UP000318582"/>
    </source>
</evidence>
<dbReference type="GO" id="GO:0045159">
    <property type="term" value="F:myosin II binding"/>
    <property type="evidence" value="ECO:0007669"/>
    <property type="project" value="TreeGrafter"/>
</dbReference>
<sequence>MDFFKKILRSESVSHKSRLHDSFALTDVFQLGTHGSSTSVAYDNAQSLLAVGNDEGRIMVIGNQWESVLSIPESLAAIRILQFKVGDKFLLALNEENALFAWNLQTSCLHFPPLKVPEAVTSLEAPLGTSGIYLGLVTGRTIVVDVTSGQVSSYEIPCQIGEHEPQPQGAERLIAVVALQTSPVDENLLLIGYQHGIIVMWDLKERVSRRKFGFSEKPHVTGFLESVFWHPDGQSFAGCAAQLTAFWEIKDGWLDGLKKNALNKPLRQLPRSPCPDQNDKIASGMMMFRDPKGAICLLIPADGEMRVIPFDHKLRPGTTPDVIKITENARESLVIRDQFLLRITHDGRIAASDMSSPSSTLYISPSLEIGAGSGITNVVAADCSEYLGWEMRNLSKNCGLAALPLQGGTIINKNGKQTWDVLCTVHDNKTLSFWQLSTPPIFLFKLPLCEDPVNVNDVKVWMDLEQRILLLAVDASVRMYKWFSSSEAKSAKHSWNTGEDVDELIMKMDAAVDDALRLSEEISKMARPDGTMENDSIEKNSCHEDAMQSTPPPLPSRDELESMAPPLPARHSISSEDAAGDVEESGGSEVQCQSSHRTSSDPGNASINSVPTRELVTSDDHQSVTPDSSSDSPLLPYREERDIHPTVETEFELEISEFGGWQSIQQVNHPDPIQYMVSAPWTDLVVTVTKGTQLNVTCAGISDYIQGCSGLTGVVNGQPQNIKEEIALLHVADTYYNKAVIHEGFGEPQHPVFVTVLDDNGRTVRQARPKQTTVPPDNFVILALSGSVRVFLSAPGCELEVLAKYQCPEHVVTAGLCYIEGDAVLVLITDCGTVQVLELPGLKLLWTASLPLDSFDERRLKKTFLTKDGRLIIWSAEHEFRVFCIGSDTSRQFRLYELTKAMDYARMHGIRTPSATTRTGRDTLFRQGSSSQAVATGASASGSPFGQAKQALDERGEKLGQLENKFSDLADSSKSFLDTIKEYNERQEKKKWYNGVGIRIGNSSPLTLILHYQGGSFDQNMEIACYACDV</sequence>
<dbReference type="PANTHER" id="PTHR10241">
    <property type="entry name" value="LETHAL 2 GIANT LARVAE PROTEIN"/>
    <property type="match status" value="1"/>
</dbReference>
<reference evidence="3 4" key="1">
    <citation type="journal article" date="2019" name="Sci. Rep.">
        <title>Comparative genomics of chytrid fungi reveal insights into the obligate biotrophic and pathogenic lifestyle of Synchytrium endobioticum.</title>
        <authorList>
            <person name="van de Vossenberg B.T.L.H."/>
            <person name="Warris S."/>
            <person name="Nguyen H.D.T."/>
            <person name="van Gent-Pelzer M.P.E."/>
            <person name="Joly D.L."/>
            <person name="van de Geest H.C."/>
            <person name="Bonants P.J.M."/>
            <person name="Smith D.S."/>
            <person name="Levesque C.A."/>
            <person name="van der Lee T.A.J."/>
        </authorList>
    </citation>
    <scope>NUCLEOTIDE SEQUENCE [LARGE SCALE GENOMIC DNA]</scope>
    <source>
        <strain evidence="3 4">CBS 809.83</strain>
    </source>
</reference>
<name>A0A507E2J8_9FUNG</name>
<feature type="compositionally biased region" description="Polar residues" evidence="1">
    <location>
        <begin position="588"/>
        <end position="611"/>
    </location>
</feature>
<evidence type="ECO:0000259" key="2">
    <source>
        <dbReference type="Pfam" id="PF08596"/>
    </source>
</evidence>
<evidence type="ECO:0000256" key="1">
    <source>
        <dbReference type="SAM" id="MobiDB-lite"/>
    </source>
</evidence>